<dbReference type="Pfam" id="PF13302">
    <property type="entry name" value="Acetyltransf_3"/>
    <property type="match status" value="1"/>
</dbReference>
<dbReference type="GO" id="GO:0005737">
    <property type="term" value="C:cytoplasm"/>
    <property type="evidence" value="ECO:0007669"/>
    <property type="project" value="TreeGrafter"/>
</dbReference>
<dbReference type="InterPro" id="IPR034660">
    <property type="entry name" value="DinB/YfiT-like"/>
</dbReference>
<name>A0AB39PBL0_9ACTN</name>
<dbReference type="InterPro" id="IPR051908">
    <property type="entry name" value="Ribosomal_N-acetyltransferase"/>
</dbReference>
<dbReference type="SUPFAM" id="SSF109854">
    <property type="entry name" value="DinB/YfiT-like putative metalloenzymes"/>
    <property type="match status" value="1"/>
</dbReference>
<feature type="domain" description="N-acetyltransferase" evidence="1">
    <location>
        <begin position="202"/>
        <end position="363"/>
    </location>
</feature>
<dbReference type="GO" id="GO:1990189">
    <property type="term" value="F:protein N-terminal-serine acetyltransferase activity"/>
    <property type="evidence" value="ECO:0007669"/>
    <property type="project" value="TreeGrafter"/>
</dbReference>
<evidence type="ECO:0000259" key="1">
    <source>
        <dbReference type="PROSITE" id="PS51186"/>
    </source>
</evidence>
<dbReference type="EC" id="2.3.1.-" evidence="2"/>
<dbReference type="PROSITE" id="PS51186">
    <property type="entry name" value="GNAT"/>
    <property type="match status" value="1"/>
</dbReference>
<keyword evidence="2" id="KW-0808">Transferase</keyword>
<dbReference type="PANTHER" id="PTHR43441:SF6">
    <property type="entry name" value="N-ACETYLTRANSFERASE DOMAIN-CONTAINING PROTEIN"/>
    <property type="match status" value="1"/>
</dbReference>
<dbReference type="Gene3D" id="3.40.630.30">
    <property type="match status" value="1"/>
</dbReference>
<accession>A0AB39PBL0</accession>
<protein>
    <submittedName>
        <fullName evidence="2">GNAT family N-acetyltransferase</fullName>
        <ecNumber evidence="2">2.3.1.-</ecNumber>
    </submittedName>
</protein>
<sequence length="367" mass="39685">MRSMGGDQVEEAVASCVTLLRTAVEQDWEGTKAGRLDWSCRETAEHICGDLIAYAGQLAGRATKAYMPFDIVMEDGTDNAGHLDVIETTGALLAAAVRTTPREVRAFHPYPFRSANREGFAAMGVTEILVHTHDIAEGLGLAYEPPAELCADVLARIFPHVRPGDAPWPTLLWATGRGELSDRAPLTEWRWNNNLVIPAERLTLQGVTPAAAADLSAGGTGGFEWVEDGPFEGTRSAAGMVAKSYEAGTHRPEWGMFVLVRTEDGRAVGGMGFHGAPDEDRRAEVGYDLAESARGNGYASEALGALSAWALSREDVDVLFAAIDHTNLPSQGVISRAGYTRVSEELETYAYEEQGLERSLRLYARES</sequence>
<evidence type="ECO:0000313" key="2">
    <source>
        <dbReference type="EMBL" id="XDQ27764.1"/>
    </source>
</evidence>
<organism evidence="2">
    <name type="scientific">Streptomyces sp. R21</name>
    <dbReference type="NCBI Taxonomy" id="3238627"/>
    <lineage>
        <taxon>Bacteria</taxon>
        <taxon>Bacillati</taxon>
        <taxon>Actinomycetota</taxon>
        <taxon>Actinomycetes</taxon>
        <taxon>Kitasatosporales</taxon>
        <taxon>Streptomycetaceae</taxon>
        <taxon>Streptomyces</taxon>
    </lineage>
</organism>
<dbReference type="InterPro" id="IPR016181">
    <property type="entry name" value="Acyl_CoA_acyltransferase"/>
</dbReference>
<dbReference type="RefSeq" id="WP_369235160.1">
    <property type="nucleotide sequence ID" value="NZ_CP163435.1"/>
</dbReference>
<dbReference type="SUPFAM" id="SSF55729">
    <property type="entry name" value="Acyl-CoA N-acyltransferases (Nat)"/>
    <property type="match status" value="1"/>
</dbReference>
<reference evidence="2" key="1">
    <citation type="submission" date="2024-07" db="EMBL/GenBank/DDBJ databases">
        <authorList>
            <person name="Yu S.T."/>
        </authorList>
    </citation>
    <scope>NUCLEOTIDE SEQUENCE</scope>
    <source>
        <strain evidence="2">R21</strain>
    </source>
</reference>
<gene>
    <name evidence="2" type="ORF">AB5J56_25045</name>
</gene>
<dbReference type="InterPro" id="IPR000182">
    <property type="entry name" value="GNAT_dom"/>
</dbReference>
<proteinExistence type="predicted"/>
<dbReference type="EMBL" id="CP163435">
    <property type="protein sequence ID" value="XDQ27764.1"/>
    <property type="molecule type" value="Genomic_DNA"/>
</dbReference>
<dbReference type="PANTHER" id="PTHR43441">
    <property type="entry name" value="RIBOSOMAL-PROTEIN-SERINE ACETYLTRANSFERASE"/>
    <property type="match status" value="1"/>
</dbReference>
<dbReference type="AlphaFoldDB" id="A0AB39PBL0"/>
<dbReference type="GO" id="GO:0008999">
    <property type="term" value="F:protein-N-terminal-alanine acetyltransferase activity"/>
    <property type="evidence" value="ECO:0007669"/>
    <property type="project" value="TreeGrafter"/>
</dbReference>
<keyword evidence="2" id="KW-0012">Acyltransferase</keyword>